<feature type="transmembrane region" description="Helical" evidence="1">
    <location>
        <begin position="12"/>
        <end position="32"/>
    </location>
</feature>
<dbReference type="eggNOG" id="COG2608">
    <property type="taxonomic scope" value="Bacteria"/>
</dbReference>
<sequence>MQQVHANDFFTFYFVYIMKLSAYIGIVAIMLLSHTTFAQIRNSKLVTVDINGNCGMCKSNIEKAGNKENEAAVIWNSKNGKASITFDGTKTNEDAILKRIALSGYDNERYLAPDEAYSALHDCCQYERSKKTEDTATADAEHTPEHKHEGRKIASNATDENHAAHSPASGLGKLITPYLEVKNALVEANKEEAVMAAKELSEALQALNSKKLPSIETAIWNTESKHLNQTLQAFQAAKSMDQQRQEFAKISSSFYKLLKADKASGALYYQFCPMYNDGKGAYWISEKSAIENPYYGSEMLSCGKTVDTL</sequence>
<reference evidence="4" key="1">
    <citation type="submission" date="2014-04" db="EMBL/GenBank/DDBJ databases">
        <title>Whole-Genome optical mapping and complete genome sequence of Sphingobacterium deserti sp. nov., a new spaces isolated from desert in the west of China.</title>
        <authorList>
            <person name="Teng C."/>
            <person name="Zhou Z."/>
            <person name="Li X."/>
            <person name="Chen M."/>
            <person name="Lin M."/>
            <person name="Wang L."/>
            <person name="Su S."/>
            <person name="Zhang C."/>
            <person name="Zhang W."/>
        </authorList>
    </citation>
    <scope>NUCLEOTIDE SEQUENCE [LARGE SCALE GENOMIC DNA]</scope>
    <source>
        <strain evidence="4">ACCC05744</strain>
    </source>
</reference>
<keyword evidence="4" id="KW-1185">Reference proteome</keyword>
<dbReference type="GO" id="GO:0046872">
    <property type="term" value="F:metal ion binding"/>
    <property type="evidence" value="ECO:0007669"/>
    <property type="project" value="InterPro"/>
</dbReference>
<dbReference type="PATRIC" id="fig|1229276.3.peg.3085"/>
<keyword evidence="1" id="KW-0812">Transmembrane</keyword>
<proteinExistence type="predicted"/>
<evidence type="ECO:0000313" key="3">
    <source>
        <dbReference type="EMBL" id="KGE13147.1"/>
    </source>
</evidence>
<gene>
    <name evidence="3" type="ORF">DI53_2983</name>
</gene>
<evidence type="ECO:0000256" key="1">
    <source>
        <dbReference type="SAM" id="Phobius"/>
    </source>
</evidence>
<dbReference type="EMBL" id="JJMU01000054">
    <property type="protein sequence ID" value="KGE13147.1"/>
    <property type="molecule type" value="Genomic_DNA"/>
</dbReference>
<evidence type="ECO:0000313" key="4">
    <source>
        <dbReference type="Proteomes" id="UP000031802"/>
    </source>
</evidence>
<dbReference type="Pfam" id="PF11827">
    <property type="entry name" value="DUF3347"/>
    <property type="match status" value="1"/>
</dbReference>
<dbReference type="InterPro" id="IPR021782">
    <property type="entry name" value="DUF3347"/>
</dbReference>
<accession>A0A0B8SZF8</accession>
<organism evidence="3 4">
    <name type="scientific">Sphingobacterium deserti</name>
    <dbReference type="NCBI Taxonomy" id="1229276"/>
    <lineage>
        <taxon>Bacteria</taxon>
        <taxon>Pseudomonadati</taxon>
        <taxon>Bacteroidota</taxon>
        <taxon>Sphingobacteriia</taxon>
        <taxon>Sphingobacteriales</taxon>
        <taxon>Sphingobacteriaceae</taxon>
        <taxon>Sphingobacterium</taxon>
    </lineage>
</organism>
<keyword evidence="1" id="KW-1133">Transmembrane helix</keyword>
<protein>
    <recommendedName>
        <fullName evidence="2">DUF3347 domain-containing protein</fullName>
    </recommendedName>
</protein>
<dbReference type="Gene3D" id="3.30.70.100">
    <property type="match status" value="1"/>
</dbReference>
<dbReference type="STRING" id="1229276.DI53_2983"/>
<feature type="domain" description="DUF3347" evidence="2">
    <location>
        <begin position="175"/>
        <end position="262"/>
    </location>
</feature>
<dbReference type="AlphaFoldDB" id="A0A0B8SZF8"/>
<dbReference type="eggNOG" id="COG0845">
    <property type="taxonomic scope" value="Bacteria"/>
</dbReference>
<dbReference type="Proteomes" id="UP000031802">
    <property type="component" value="Unassembled WGS sequence"/>
</dbReference>
<dbReference type="InterPro" id="IPR036163">
    <property type="entry name" value="HMA_dom_sf"/>
</dbReference>
<reference evidence="3 4" key="2">
    <citation type="journal article" date="2015" name="PLoS ONE">
        <title>Whole-Genome Optical Mapping and Finished Genome Sequence of Sphingobacterium deserti sp. nov., a New Species Isolated from the Western Desert of China.</title>
        <authorList>
            <person name="Teng C."/>
            <person name="Zhou Z."/>
            <person name="Molnar I."/>
            <person name="Li X."/>
            <person name="Tang R."/>
            <person name="Chen M."/>
            <person name="Wang L."/>
            <person name="Su S."/>
            <person name="Zhang W."/>
            <person name="Lin M."/>
        </authorList>
    </citation>
    <scope>NUCLEOTIDE SEQUENCE [LARGE SCALE GENOMIC DNA]</scope>
    <source>
        <strain evidence="4">ACCC05744</strain>
    </source>
</reference>
<comment type="caution">
    <text evidence="3">The sequence shown here is derived from an EMBL/GenBank/DDBJ whole genome shotgun (WGS) entry which is preliminary data.</text>
</comment>
<name>A0A0B8SZF8_9SPHI</name>
<dbReference type="SUPFAM" id="SSF55008">
    <property type="entry name" value="HMA, heavy metal-associated domain"/>
    <property type="match status" value="1"/>
</dbReference>
<keyword evidence="1" id="KW-0472">Membrane</keyword>
<evidence type="ECO:0000259" key="2">
    <source>
        <dbReference type="Pfam" id="PF11827"/>
    </source>
</evidence>